<accession>A0A8T0TAW2</accession>
<proteinExistence type="predicted"/>
<name>A0A8T0TAW2_PANVG</name>
<dbReference type="Proteomes" id="UP000823388">
    <property type="component" value="Chromosome 4N"/>
</dbReference>
<sequence>MSSKVTITYKRKRVTSRRAATDERVNDSSAAAFSNVATCTLPSKFEAGAENNVKDGDNFPTSSMQHGVCTSVRENMKNELANQSSHTGEKKLQLCESLLQKEQPEISCATSISTDESQIYKLQCTDASNSPIPVSSSVSDSMDIDGMTNRTEDSKATTLLEINYHQEPKIPVRSDQSKSRFSPLLTLRRRIKKKKSSDEIAEEICSPDNKQCSAMACSPSSLSLDATHFLKPEGEI</sequence>
<reference evidence="2 3" key="1">
    <citation type="submission" date="2020-05" db="EMBL/GenBank/DDBJ databases">
        <title>WGS assembly of Panicum virgatum.</title>
        <authorList>
            <person name="Lovell J.T."/>
            <person name="Jenkins J."/>
            <person name="Shu S."/>
            <person name="Juenger T.E."/>
            <person name="Schmutz J."/>
        </authorList>
    </citation>
    <scope>NUCLEOTIDE SEQUENCE [LARGE SCALE GENOMIC DNA]</scope>
    <source>
        <strain evidence="3">cv. AP13</strain>
    </source>
</reference>
<evidence type="ECO:0000313" key="3">
    <source>
        <dbReference type="Proteomes" id="UP000823388"/>
    </source>
</evidence>
<gene>
    <name evidence="2" type="ORF">PVAP13_4NG229500</name>
</gene>
<keyword evidence="3" id="KW-1185">Reference proteome</keyword>
<evidence type="ECO:0000256" key="1">
    <source>
        <dbReference type="SAM" id="MobiDB-lite"/>
    </source>
</evidence>
<dbReference type="AlphaFoldDB" id="A0A8T0TAW2"/>
<dbReference type="EMBL" id="CM029044">
    <property type="protein sequence ID" value="KAG2606264.1"/>
    <property type="molecule type" value="Genomic_DNA"/>
</dbReference>
<organism evidence="2 3">
    <name type="scientific">Panicum virgatum</name>
    <name type="common">Blackwell switchgrass</name>
    <dbReference type="NCBI Taxonomy" id="38727"/>
    <lineage>
        <taxon>Eukaryota</taxon>
        <taxon>Viridiplantae</taxon>
        <taxon>Streptophyta</taxon>
        <taxon>Embryophyta</taxon>
        <taxon>Tracheophyta</taxon>
        <taxon>Spermatophyta</taxon>
        <taxon>Magnoliopsida</taxon>
        <taxon>Liliopsida</taxon>
        <taxon>Poales</taxon>
        <taxon>Poaceae</taxon>
        <taxon>PACMAD clade</taxon>
        <taxon>Panicoideae</taxon>
        <taxon>Panicodae</taxon>
        <taxon>Paniceae</taxon>
        <taxon>Panicinae</taxon>
        <taxon>Panicum</taxon>
        <taxon>Panicum sect. Hiantes</taxon>
    </lineage>
</organism>
<protein>
    <submittedName>
        <fullName evidence="2">Uncharacterized protein</fullName>
    </submittedName>
</protein>
<evidence type="ECO:0000313" key="2">
    <source>
        <dbReference type="EMBL" id="KAG2606264.1"/>
    </source>
</evidence>
<feature type="region of interest" description="Disordered" evidence="1">
    <location>
        <begin position="1"/>
        <end position="26"/>
    </location>
</feature>
<comment type="caution">
    <text evidence="2">The sequence shown here is derived from an EMBL/GenBank/DDBJ whole genome shotgun (WGS) entry which is preliminary data.</text>
</comment>